<sequence length="52" mass="5292">MPDVTINLWTLILGAASGLAGVLGARAGNRYIMGAIFGSVTAAILTIARGYI</sequence>
<proteinExistence type="predicted"/>
<dbReference type="EMBL" id="JBHRSM010000026">
    <property type="protein sequence ID" value="MFC3087709.1"/>
    <property type="molecule type" value="Genomic_DNA"/>
</dbReference>
<reference evidence="3" key="1">
    <citation type="journal article" date="2019" name="Int. J. Syst. Evol. Microbiol.">
        <title>The Global Catalogue of Microorganisms (GCM) 10K type strain sequencing project: providing services to taxonomists for standard genome sequencing and annotation.</title>
        <authorList>
            <consortium name="The Broad Institute Genomics Platform"/>
            <consortium name="The Broad Institute Genome Sequencing Center for Infectious Disease"/>
            <person name="Wu L."/>
            <person name="Ma J."/>
        </authorList>
    </citation>
    <scope>NUCLEOTIDE SEQUENCE [LARGE SCALE GENOMIC DNA]</scope>
    <source>
        <strain evidence="3">KCTC 62102</strain>
    </source>
</reference>
<comment type="caution">
    <text evidence="2">The sequence shown here is derived from an EMBL/GenBank/DDBJ whole genome shotgun (WGS) entry which is preliminary data.</text>
</comment>
<organism evidence="2 3">
    <name type="scientific">Tabrizicola soli</name>
    <dbReference type="NCBI Taxonomy" id="2185115"/>
    <lineage>
        <taxon>Bacteria</taxon>
        <taxon>Pseudomonadati</taxon>
        <taxon>Pseudomonadota</taxon>
        <taxon>Alphaproteobacteria</taxon>
        <taxon>Rhodobacterales</taxon>
        <taxon>Paracoccaceae</taxon>
        <taxon>Tabrizicola</taxon>
    </lineage>
</organism>
<name>A0ABV7DYY9_9RHOB</name>
<keyword evidence="1" id="KW-1133">Transmembrane helix</keyword>
<gene>
    <name evidence="2" type="ORF">ACFOD6_16805</name>
</gene>
<feature type="transmembrane region" description="Helical" evidence="1">
    <location>
        <begin position="31"/>
        <end position="51"/>
    </location>
</feature>
<feature type="transmembrane region" description="Helical" evidence="1">
    <location>
        <begin position="6"/>
        <end position="24"/>
    </location>
</feature>
<evidence type="ECO:0008006" key="4">
    <source>
        <dbReference type="Google" id="ProtNLM"/>
    </source>
</evidence>
<accession>A0ABV7DYY9</accession>
<dbReference type="Proteomes" id="UP001595445">
    <property type="component" value="Unassembled WGS sequence"/>
</dbReference>
<keyword evidence="3" id="KW-1185">Reference proteome</keyword>
<evidence type="ECO:0000313" key="3">
    <source>
        <dbReference type="Proteomes" id="UP001595445"/>
    </source>
</evidence>
<keyword evidence="1" id="KW-0812">Transmembrane</keyword>
<evidence type="ECO:0000313" key="2">
    <source>
        <dbReference type="EMBL" id="MFC3087709.1"/>
    </source>
</evidence>
<evidence type="ECO:0000256" key="1">
    <source>
        <dbReference type="SAM" id="Phobius"/>
    </source>
</evidence>
<dbReference type="RefSeq" id="WP_197642201.1">
    <property type="nucleotide sequence ID" value="NZ_JAEACP010000003.1"/>
</dbReference>
<keyword evidence="1" id="KW-0472">Membrane</keyword>
<protein>
    <recommendedName>
        <fullName evidence="4">GlsB/YeaQ/YmgE family stress response membrane protein</fullName>
    </recommendedName>
</protein>